<feature type="domain" description="Rieske" evidence="7">
    <location>
        <begin position="4"/>
        <end position="104"/>
    </location>
</feature>
<dbReference type="InterPro" id="IPR017881">
    <property type="entry name" value="NirD"/>
</dbReference>
<sequence length="133" mass="14474">MLWHKVCKIDDILPFSGVCAKVEGHQVAIFRVAGDQLFAISNFDPFTCANVLSRGIVGNKGEVWMVASPLLKHRFNLQTGECLDDPQVRVPTYPVRVVGREVFVAVVADESLAANSPLVVRGAEPTAQHGMMA</sequence>
<dbReference type="NCBIfam" id="TIGR02378">
    <property type="entry name" value="nirD_assim_sml"/>
    <property type="match status" value="1"/>
</dbReference>
<keyword evidence="3 8" id="KW-0560">Oxidoreductase</keyword>
<protein>
    <submittedName>
        <fullName evidence="8">Assimilatory nitrite reductase (NAD(P)H) small subunit</fullName>
        <ecNumber evidence="8">1.7.1.4</ecNumber>
    </submittedName>
</protein>
<keyword evidence="4" id="KW-0408">Iron</keyword>
<accession>A0A0B6WTJ4</accession>
<keyword evidence="6" id="KW-0534">Nitrate assimilation</keyword>
<dbReference type="PANTHER" id="PTHR40562">
    <property type="match status" value="1"/>
</dbReference>
<keyword evidence="2" id="KW-0479">Metal-binding</keyword>
<evidence type="ECO:0000256" key="2">
    <source>
        <dbReference type="ARBA" id="ARBA00022723"/>
    </source>
</evidence>
<proteinExistence type="predicted"/>
<dbReference type="RefSeq" id="WP_211197555.1">
    <property type="nucleotide sequence ID" value="NZ_CBXV010000001.1"/>
</dbReference>
<dbReference type="InterPro" id="IPR017941">
    <property type="entry name" value="Rieske_2Fe-2S"/>
</dbReference>
<dbReference type="SUPFAM" id="SSF50022">
    <property type="entry name" value="ISP domain"/>
    <property type="match status" value="1"/>
</dbReference>
<evidence type="ECO:0000256" key="4">
    <source>
        <dbReference type="ARBA" id="ARBA00023004"/>
    </source>
</evidence>
<evidence type="ECO:0000259" key="7">
    <source>
        <dbReference type="PROSITE" id="PS51296"/>
    </source>
</evidence>
<keyword evidence="5" id="KW-0411">Iron-sulfur</keyword>
<dbReference type="Gene3D" id="2.102.10.10">
    <property type="entry name" value="Rieske [2Fe-2S] iron-sulphur domain"/>
    <property type="match status" value="1"/>
</dbReference>
<evidence type="ECO:0000256" key="3">
    <source>
        <dbReference type="ARBA" id="ARBA00023002"/>
    </source>
</evidence>
<dbReference type="GO" id="GO:0051537">
    <property type="term" value="F:2 iron, 2 sulfur cluster binding"/>
    <property type="evidence" value="ECO:0007669"/>
    <property type="project" value="UniProtKB-KW"/>
</dbReference>
<evidence type="ECO:0000256" key="6">
    <source>
        <dbReference type="ARBA" id="ARBA00023063"/>
    </source>
</evidence>
<organism evidence="8 9">
    <name type="scientific">Pyrinomonas methylaliphatogenes</name>
    <dbReference type="NCBI Taxonomy" id="454194"/>
    <lineage>
        <taxon>Bacteria</taxon>
        <taxon>Pseudomonadati</taxon>
        <taxon>Acidobacteriota</taxon>
        <taxon>Blastocatellia</taxon>
        <taxon>Blastocatellales</taxon>
        <taxon>Pyrinomonadaceae</taxon>
        <taxon>Pyrinomonas</taxon>
    </lineage>
</organism>
<dbReference type="EMBL" id="CBXV010000001">
    <property type="protein sequence ID" value="CDM64022.1"/>
    <property type="molecule type" value="Genomic_DNA"/>
</dbReference>
<evidence type="ECO:0000256" key="5">
    <source>
        <dbReference type="ARBA" id="ARBA00023014"/>
    </source>
</evidence>
<dbReference type="Proteomes" id="UP000031518">
    <property type="component" value="Unassembled WGS sequence"/>
</dbReference>
<dbReference type="Pfam" id="PF13806">
    <property type="entry name" value="Rieske_2"/>
    <property type="match status" value="1"/>
</dbReference>
<dbReference type="STRING" id="454194.PYK22_00014"/>
<dbReference type="GO" id="GO:0046872">
    <property type="term" value="F:metal ion binding"/>
    <property type="evidence" value="ECO:0007669"/>
    <property type="project" value="UniProtKB-KW"/>
</dbReference>
<evidence type="ECO:0000313" key="9">
    <source>
        <dbReference type="Proteomes" id="UP000031518"/>
    </source>
</evidence>
<dbReference type="InterPro" id="IPR036922">
    <property type="entry name" value="Rieske_2Fe-2S_sf"/>
</dbReference>
<evidence type="ECO:0000256" key="1">
    <source>
        <dbReference type="ARBA" id="ARBA00022714"/>
    </source>
</evidence>
<keyword evidence="1" id="KW-0001">2Fe-2S</keyword>
<dbReference type="GO" id="GO:0042128">
    <property type="term" value="P:nitrate assimilation"/>
    <property type="evidence" value="ECO:0007669"/>
    <property type="project" value="UniProtKB-KW"/>
</dbReference>
<dbReference type="GO" id="GO:0008942">
    <property type="term" value="F:nitrite reductase [NAD(P)H] activity"/>
    <property type="evidence" value="ECO:0007669"/>
    <property type="project" value="UniProtKB-EC"/>
</dbReference>
<dbReference type="EC" id="1.7.1.4" evidence="8"/>
<gene>
    <name evidence="8" type="ORF">PYK22_00014</name>
</gene>
<keyword evidence="9" id="KW-1185">Reference proteome</keyword>
<reference evidence="8 9" key="1">
    <citation type="submission" date="2013-12" db="EMBL/GenBank/DDBJ databases">
        <authorList>
            <person name="Stott M."/>
        </authorList>
    </citation>
    <scope>NUCLEOTIDE SEQUENCE [LARGE SCALE GENOMIC DNA]</scope>
    <source>
        <strain evidence="8 9">K22</strain>
    </source>
</reference>
<dbReference type="PROSITE" id="PS51296">
    <property type="entry name" value="RIESKE"/>
    <property type="match status" value="1"/>
</dbReference>
<dbReference type="PROSITE" id="PS51300">
    <property type="entry name" value="NIRD"/>
    <property type="match status" value="1"/>
</dbReference>
<dbReference type="InterPro" id="IPR012748">
    <property type="entry name" value="Rieske-like_NirD"/>
</dbReference>
<dbReference type="PANTHER" id="PTHR40562:SF1">
    <property type="entry name" value="NITRITE REDUCTASE (NADH) SMALL SUBUNIT"/>
    <property type="match status" value="1"/>
</dbReference>
<reference evidence="8 9" key="2">
    <citation type="submission" date="2015-01" db="EMBL/GenBank/DDBJ databases">
        <title>Complete genome sequence of Pyrinomonas methylaliphatogenes type strain K22T.</title>
        <authorList>
            <person name="Lee K.C.Y."/>
            <person name="Power J.F."/>
            <person name="Dunfield P.F."/>
            <person name="Morgan X.C."/>
            <person name="Huttenhower C."/>
            <person name="Stott M.B."/>
        </authorList>
    </citation>
    <scope>NUCLEOTIDE SEQUENCE [LARGE SCALE GENOMIC DNA]</scope>
    <source>
        <strain evidence="8 9">K22</strain>
    </source>
</reference>
<dbReference type="CDD" id="cd03529">
    <property type="entry name" value="Rieske_NirD"/>
    <property type="match status" value="1"/>
</dbReference>
<name>A0A0B6WTJ4_9BACT</name>
<evidence type="ECO:0000313" key="8">
    <source>
        <dbReference type="EMBL" id="CDM64022.1"/>
    </source>
</evidence>
<dbReference type="AlphaFoldDB" id="A0A0B6WTJ4"/>